<dbReference type="AlphaFoldDB" id="A0A6B3RS16"/>
<keyword evidence="3" id="KW-1003">Cell membrane</keyword>
<feature type="domain" description="ABC transmembrane type-1" evidence="8">
    <location>
        <begin position="118"/>
        <end position="349"/>
    </location>
</feature>
<feature type="transmembrane region" description="Helical" evidence="7">
    <location>
        <begin position="25"/>
        <end position="49"/>
    </location>
</feature>
<dbReference type="InterPro" id="IPR035906">
    <property type="entry name" value="MetI-like_sf"/>
</dbReference>
<name>A0A6B3RS16_9RHOB</name>
<dbReference type="Gene3D" id="1.10.3720.10">
    <property type="entry name" value="MetI-like"/>
    <property type="match status" value="1"/>
</dbReference>
<feature type="transmembrane region" description="Helical" evidence="7">
    <location>
        <begin position="222"/>
        <end position="242"/>
    </location>
</feature>
<keyword evidence="4 7" id="KW-0812">Transmembrane</keyword>
<comment type="subcellular location">
    <subcellularLocation>
        <location evidence="1 7">Cell membrane</location>
        <topology evidence="1 7">Multi-pass membrane protein</topology>
    </subcellularLocation>
</comment>
<dbReference type="GO" id="GO:0071916">
    <property type="term" value="F:dipeptide transmembrane transporter activity"/>
    <property type="evidence" value="ECO:0007669"/>
    <property type="project" value="TreeGrafter"/>
</dbReference>
<dbReference type="EMBL" id="JAAIKE010000003">
    <property type="protein sequence ID" value="NEX46795.1"/>
    <property type="molecule type" value="Genomic_DNA"/>
</dbReference>
<dbReference type="InterPro" id="IPR045621">
    <property type="entry name" value="BPD_transp_1_N"/>
</dbReference>
<keyword evidence="6 7" id="KW-0472">Membrane</keyword>
<dbReference type="GO" id="GO:0005886">
    <property type="term" value="C:plasma membrane"/>
    <property type="evidence" value="ECO:0007669"/>
    <property type="project" value="UniProtKB-SubCell"/>
</dbReference>
<accession>A0A6B3RS16</accession>
<dbReference type="Pfam" id="PF00528">
    <property type="entry name" value="BPD_transp_1"/>
    <property type="match status" value="1"/>
</dbReference>
<keyword evidence="10" id="KW-1185">Reference proteome</keyword>
<organism evidence="9 10">
    <name type="scientific">Pseudotabrizicola algicola</name>
    <dbReference type="NCBI Taxonomy" id="2709381"/>
    <lineage>
        <taxon>Bacteria</taxon>
        <taxon>Pseudomonadati</taxon>
        <taxon>Pseudomonadota</taxon>
        <taxon>Alphaproteobacteria</taxon>
        <taxon>Rhodobacterales</taxon>
        <taxon>Paracoccaceae</taxon>
        <taxon>Pseudotabrizicola</taxon>
    </lineage>
</organism>
<evidence type="ECO:0000256" key="2">
    <source>
        <dbReference type="ARBA" id="ARBA00022448"/>
    </source>
</evidence>
<protein>
    <submittedName>
        <fullName evidence="9">ABC transporter permease</fullName>
    </submittedName>
</protein>
<evidence type="ECO:0000313" key="9">
    <source>
        <dbReference type="EMBL" id="NEX46795.1"/>
    </source>
</evidence>
<dbReference type="PANTHER" id="PTHR43163">
    <property type="entry name" value="DIPEPTIDE TRANSPORT SYSTEM PERMEASE PROTEIN DPPB-RELATED"/>
    <property type="match status" value="1"/>
</dbReference>
<reference evidence="9 10" key="1">
    <citation type="submission" date="2020-02" db="EMBL/GenBank/DDBJ databases">
        <title>Rhodobacter algicola sp. nov., isolated from microalga culture.</title>
        <authorList>
            <person name="Park C.-Y."/>
        </authorList>
    </citation>
    <scope>NUCLEOTIDE SEQUENCE [LARGE SCALE GENOMIC DNA]</scope>
    <source>
        <strain evidence="9 10">ETT8</strain>
    </source>
</reference>
<feature type="transmembrane region" description="Helical" evidence="7">
    <location>
        <begin position="157"/>
        <end position="180"/>
    </location>
</feature>
<evidence type="ECO:0000259" key="8">
    <source>
        <dbReference type="PROSITE" id="PS50928"/>
    </source>
</evidence>
<evidence type="ECO:0000256" key="1">
    <source>
        <dbReference type="ARBA" id="ARBA00004651"/>
    </source>
</evidence>
<proteinExistence type="inferred from homology"/>
<evidence type="ECO:0000256" key="5">
    <source>
        <dbReference type="ARBA" id="ARBA00022989"/>
    </source>
</evidence>
<comment type="caution">
    <text evidence="9">The sequence shown here is derived from an EMBL/GenBank/DDBJ whole genome shotgun (WGS) entry which is preliminary data.</text>
</comment>
<keyword evidence="5 7" id="KW-1133">Transmembrane helix</keyword>
<evidence type="ECO:0000313" key="10">
    <source>
        <dbReference type="Proteomes" id="UP000481421"/>
    </source>
</evidence>
<dbReference type="SUPFAM" id="SSF161098">
    <property type="entry name" value="MetI-like"/>
    <property type="match status" value="1"/>
</dbReference>
<feature type="transmembrane region" description="Helical" evidence="7">
    <location>
        <begin position="322"/>
        <end position="341"/>
    </location>
</feature>
<dbReference type="Proteomes" id="UP000481421">
    <property type="component" value="Unassembled WGS sequence"/>
</dbReference>
<keyword evidence="2 7" id="KW-0813">Transport</keyword>
<evidence type="ECO:0000256" key="7">
    <source>
        <dbReference type="RuleBase" id="RU363032"/>
    </source>
</evidence>
<gene>
    <name evidence="9" type="ORF">G3572_11300</name>
</gene>
<dbReference type="Pfam" id="PF19300">
    <property type="entry name" value="BPD_transp_1_N"/>
    <property type="match status" value="1"/>
</dbReference>
<evidence type="ECO:0000256" key="3">
    <source>
        <dbReference type="ARBA" id="ARBA00022475"/>
    </source>
</evidence>
<comment type="similarity">
    <text evidence="7">Belongs to the binding-protein-dependent transport system permease family.</text>
</comment>
<feature type="transmembrane region" description="Helical" evidence="7">
    <location>
        <begin position="282"/>
        <end position="302"/>
    </location>
</feature>
<feature type="transmembrane region" description="Helical" evidence="7">
    <location>
        <begin position="124"/>
        <end position="145"/>
    </location>
</feature>
<sequence>MTQTLTPGDQTAALRDAGPRLARGLLAAGGVLLTVALTFLGLLAITFVIGRVVPIDPVLAVVGDRASRETYDAVRLAMGLDDPLLVQFARYVGAVVQGDLGQSVATGRAVASDLARVFPATLEMATIGILIGVVVGVPMGVLAAARQGTWVDQVIRVVGLAGYAIPAFWLGLVGLVLFYAKLRWVGGPGRIDLFLDGMVPVRTGLLLVDSLIAGNWAALRSAASHIVLPATILGFFSLAYIARMTRSFMLEQLGQEYITTARVKGVPERVVIWRHAFRPIRVQLVTVIGLSYAGLLEGSVMIETVFSWPGIGNYLTTALLNADMNAVLGATLVIGAVFIGINKGSDLLYRLLDPRART</sequence>
<dbReference type="RefSeq" id="WP_164611844.1">
    <property type="nucleotide sequence ID" value="NZ_JAAIKE010000003.1"/>
</dbReference>
<dbReference type="PROSITE" id="PS50928">
    <property type="entry name" value="ABC_TM1"/>
    <property type="match status" value="1"/>
</dbReference>
<dbReference type="CDD" id="cd06261">
    <property type="entry name" value="TM_PBP2"/>
    <property type="match status" value="1"/>
</dbReference>
<evidence type="ECO:0000256" key="4">
    <source>
        <dbReference type="ARBA" id="ARBA00022692"/>
    </source>
</evidence>
<dbReference type="PANTHER" id="PTHR43163:SF8">
    <property type="entry name" value="D,D-DIPEPTIDE TRANSPORT SYSTEM PERMEASE PROTEIN DDPB-RELATED"/>
    <property type="match status" value="1"/>
</dbReference>
<dbReference type="InterPro" id="IPR000515">
    <property type="entry name" value="MetI-like"/>
</dbReference>
<evidence type="ECO:0000256" key="6">
    <source>
        <dbReference type="ARBA" id="ARBA00023136"/>
    </source>
</evidence>